<dbReference type="EMBL" id="SAEB01000003">
    <property type="protein sequence ID" value="RVD88723.1"/>
    <property type="molecule type" value="Genomic_DNA"/>
</dbReference>
<accession>A0A437ABT7</accession>
<dbReference type="STRING" id="97331.A0A437ABT7"/>
<keyword evidence="3" id="KW-1185">Reference proteome</keyword>
<name>A0A437ABT7_ARTFL</name>
<protein>
    <submittedName>
        <fullName evidence="2">Uncharacterized protein</fullName>
    </submittedName>
</protein>
<feature type="coiled-coil region" evidence="1">
    <location>
        <begin position="187"/>
        <end position="214"/>
    </location>
</feature>
<dbReference type="AlphaFoldDB" id="A0A437ABT7"/>
<dbReference type="RefSeq" id="XP_067494267.1">
    <property type="nucleotide sequence ID" value="XM_067631751.1"/>
</dbReference>
<evidence type="ECO:0000313" key="2">
    <source>
        <dbReference type="EMBL" id="RVD88723.1"/>
    </source>
</evidence>
<organism evidence="2 3">
    <name type="scientific">Arthrobotrys flagrans</name>
    <name type="common">Nematode-trapping fungus</name>
    <name type="synonym">Trichothecium flagrans</name>
    <dbReference type="NCBI Taxonomy" id="97331"/>
    <lineage>
        <taxon>Eukaryota</taxon>
        <taxon>Fungi</taxon>
        <taxon>Dikarya</taxon>
        <taxon>Ascomycota</taxon>
        <taxon>Pezizomycotina</taxon>
        <taxon>Orbiliomycetes</taxon>
        <taxon>Orbiliales</taxon>
        <taxon>Orbiliaceae</taxon>
        <taxon>Arthrobotrys</taxon>
    </lineage>
</organism>
<sequence length="241" mass="27048">MSRADKNAKDEDLTPMTFHDDLEIFRKCLPSVSEVPDQPTQQDLFDEIIKIRWKEVQKAIEWTGGVRKSPPEVRRKAALVMKKALQGTILKDLTVLAAPPGAFKKPVLVTVDQIINSTTFRDILIAVNKLGFARFFYLYLNTVSSEMHKTIEYELRFPATQDASDCVFCGDPHAWVSGCPTCDHVIKRVAQSQVAALEGLYNQVTEELKKAKGDNVSLFPGCLTLRQSHLSKIQSLLSQGR</sequence>
<comment type="caution">
    <text evidence="2">The sequence shown here is derived from an EMBL/GenBank/DDBJ whole genome shotgun (WGS) entry which is preliminary data.</text>
</comment>
<evidence type="ECO:0000256" key="1">
    <source>
        <dbReference type="SAM" id="Coils"/>
    </source>
</evidence>
<dbReference type="GeneID" id="93585209"/>
<evidence type="ECO:0000313" key="3">
    <source>
        <dbReference type="Proteomes" id="UP000283090"/>
    </source>
</evidence>
<dbReference type="OrthoDB" id="5366163at2759"/>
<gene>
    <name evidence="2" type="ORF">DFL_002898</name>
</gene>
<keyword evidence="1" id="KW-0175">Coiled coil</keyword>
<reference evidence="2 3" key="1">
    <citation type="submission" date="2019-01" db="EMBL/GenBank/DDBJ databases">
        <title>Intercellular communication is required for trap formation in the nematode-trapping fungus Duddingtonia flagrans.</title>
        <authorList>
            <person name="Youssar L."/>
            <person name="Wernet V."/>
            <person name="Hensel N."/>
            <person name="Hildebrandt H.-G."/>
            <person name="Fischer R."/>
        </authorList>
    </citation>
    <scope>NUCLEOTIDE SEQUENCE [LARGE SCALE GENOMIC DNA]</scope>
    <source>
        <strain evidence="2 3">CBS H-5679</strain>
    </source>
</reference>
<proteinExistence type="predicted"/>
<dbReference type="Proteomes" id="UP000283090">
    <property type="component" value="Unassembled WGS sequence"/>
</dbReference>
<dbReference type="VEuPathDB" id="FungiDB:DFL_002898"/>